<name>A0A1W6TIX1_VIBAL</name>
<accession>A0A1W6TIX1</accession>
<proteinExistence type="predicted"/>
<dbReference type="RefSeq" id="WP_086047397.1">
    <property type="nucleotide sequence ID" value="NZ_CP017892.1"/>
</dbReference>
<dbReference type="AlphaFoldDB" id="A0A1W6TIX1"/>
<evidence type="ECO:0000313" key="1">
    <source>
        <dbReference type="EMBL" id="ARP20815.1"/>
    </source>
</evidence>
<sequence length="232" mass="26722">MSMTNKENLELIQFVSDVAKNAKLKNTVMEITKDKLGPITRYSNELKLIAEDLLSTKLIRLLEQIHEGKFTLDMSLPDEQKRAIVFTFFKKAVTNECNRKLSNWSNDHRNGKFGARARVVLSPDEHNDPDGLVKLILSENDEVVLNQNSESLQVLLDELNLSEEDKWILSQRGQATQETELSKRPKPPTYKELALQYGGTEDKYRKMFNRALVKAKTNLKNTAYWRLHETDA</sequence>
<reference evidence="1" key="1">
    <citation type="submission" date="2016-10" db="EMBL/GenBank/DDBJ databases">
        <title>The High Quality Genome of Vibrio alginolyticus K01M1.</title>
        <authorList>
            <person name="Wendling C."/>
            <person name="Chibani C.M."/>
            <person name="Hertel R."/>
            <person name="Sproer C."/>
            <person name="Bunk B."/>
            <person name="Overmann J."/>
            <person name="Roth O."/>
            <person name="Liesegang H."/>
        </authorList>
    </citation>
    <scope>NUCLEOTIDE SEQUENCE</scope>
    <source>
        <strain evidence="1">K05K4</strain>
    </source>
</reference>
<protein>
    <submittedName>
        <fullName evidence="1">Uncharacterized protein</fullName>
    </submittedName>
</protein>
<organism evidence="1">
    <name type="scientific">Vibrio alginolyticus</name>
    <dbReference type="NCBI Taxonomy" id="663"/>
    <lineage>
        <taxon>Bacteria</taxon>
        <taxon>Pseudomonadati</taxon>
        <taxon>Pseudomonadota</taxon>
        <taxon>Gammaproteobacteria</taxon>
        <taxon>Vibrionales</taxon>
        <taxon>Vibrionaceae</taxon>
        <taxon>Vibrio</taxon>
    </lineage>
</organism>
<gene>
    <name evidence="1" type="ORF">K05K4_40950</name>
</gene>
<dbReference type="EMBL" id="CP017903">
    <property type="protein sequence ID" value="ARP20815.1"/>
    <property type="molecule type" value="Genomic_DNA"/>
</dbReference>